<reference evidence="3 4" key="1">
    <citation type="submission" date="2020-07" db="EMBL/GenBank/DDBJ databases">
        <title>Differential regulation of undecylprodigiosin biosynthesis in the yeast-scavenging Streptomyces strain MBK6.</title>
        <authorList>
            <person name="Baral B."/>
            <person name="Siitonen V."/>
            <person name="Laughlin M."/>
            <person name="Yamada K."/>
            <person name="Ilomaeki M."/>
            <person name="Metsae-Ketelae M."/>
            <person name="Niemi J."/>
        </authorList>
    </citation>
    <scope>NUCLEOTIDE SEQUENCE [LARGE SCALE GENOMIC DNA]</scope>
    <source>
        <strain evidence="3 4">MBK6</strain>
    </source>
</reference>
<dbReference type="Pfam" id="PF03771">
    <property type="entry name" value="SPDY"/>
    <property type="match status" value="1"/>
</dbReference>
<organism evidence="3 4">
    <name type="scientific">Streptomyces griseoaurantiacus</name>
    <dbReference type="NCBI Taxonomy" id="68213"/>
    <lineage>
        <taxon>Bacteria</taxon>
        <taxon>Bacillati</taxon>
        <taxon>Actinomycetota</taxon>
        <taxon>Actinomycetes</taxon>
        <taxon>Kitasatosporales</taxon>
        <taxon>Streptomycetaceae</taxon>
        <taxon>Streptomyces</taxon>
        <taxon>Streptomyces aurantiacus group</taxon>
    </lineage>
</organism>
<gene>
    <name evidence="3" type="ORF">H1X69_24565</name>
</gene>
<evidence type="ECO:0000259" key="2">
    <source>
        <dbReference type="Pfam" id="PF03771"/>
    </source>
</evidence>
<protein>
    <submittedName>
        <fullName evidence="3">DUF317 domain-containing protein</fullName>
    </submittedName>
</protein>
<dbReference type="AlphaFoldDB" id="A0A7W2DWX4"/>
<proteinExistence type="predicted"/>
<dbReference type="InterPro" id="IPR005523">
    <property type="entry name" value="DUF317_SPDY"/>
</dbReference>
<evidence type="ECO:0000313" key="3">
    <source>
        <dbReference type="EMBL" id="MBA5224550.1"/>
    </source>
</evidence>
<dbReference type="EMBL" id="JACERG010000017">
    <property type="protein sequence ID" value="MBA5224550.1"/>
    <property type="molecule type" value="Genomic_DNA"/>
</dbReference>
<accession>A0A7W2DWX4</accession>
<evidence type="ECO:0000256" key="1">
    <source>
        <dbReference type="SAM" id="MobiDB-lite"/>
    </source>
</evidence>
<name>A0A7W2DWX4_9ACTN</name>
<evidence type="ECO:0000313" key="4">
    <source>
        <dbReference type="Proteomes" id="UP000587608"/>
    </source>
</evidence>
<dbReference type="RefSeq" id="WP_191854050.1">
    <property type="nucleotide sequence ID" value="NZ_CP108343.1"/>
</dbReference>
<comment type="caution">
    <text evidence="3">The sequence shown here is derived from an EMBL/GenBank/DDBJ whole genome shotgun (WGS) entry which is preliminary data.</text>
</comment>
<feature type="region of interest" description="Disordered" evidence="1">
    <location>
        <begin position="270"/>
        <end position="302"/>
    </location>
</feature>
<sequence length="302" mass="33090">MREDEEDWREYYVTPRYLAGSSFAGDPGFADVPDTWPQYEPDDYGGRFVITSPDRRIHIGWDGDGLDELWRIGAYEQPVGRLRWLVTANHAMPPEIIAGLTRALVNDYETGRDAFLDPPSPYWPPAAVPLLSAGWSRGGARNGAAEILAPDNMAGLLINQRALDPDDEVYTLWSGPPGYTRAQITFTALVPSHLVAATAAAFSDPRPVVRQRRLIHPDIAHAVHLEPVAPASARPPTPTPLDARRAAVSAALQRAQHLPGNGQNIRAAVARIRNTSIRPSPTATPQDAPTPPRYTQPGHPHR</sequence>
<feature type="domain" description="DUF317" evidence="2">
    <location>
        <begin position="51"/>
        <end position="107"/>
    </location>
</feature>
<dbReference type="Proteomes" id="UP000587608">
    <property type="component" value="Unassembled WGS sequence"/>
</dbReference>